<evidence type="ECO:0000256" key="2">
    <source>
        <dbReference type="ARBA" id="ARBA00009107"/>
    </source>
</evidence>
<dbReference type="EMBL" id="AJVK01027160">
    <property type="status" value="NOT_ANNOTATED_CDS"/>
    <property type="molecule type" value="Genomic_DNA"/>
</dbReference>
<dbReference type="VEuPathDB" id="VectorBase:PPAI003616"/>
<evidence type="ECO:0000256" key="4">
    <source>
        <dbReference type="ARBA" id="ARBA00023125"/>
    </source>
</evidence>
<evidence type="ECO:0000313" key="10">
    <source>
        <dbReference type="EnsemblMetazoa" id="PPAI003616-PA"/>
    </source>
</evidence>
<dbReference type="PROSITE" id="PS00027">
    <property type="entry name" value="HOMEOBOX_1"/>
    <property type="match status" value="1"/>
</dbReference>
<keyword evidence="3" id="KW-0217">Developmental protein</keyword>
<dbReference type="PANTHER" id="PTHR45659">
    <property type="entry name" value="HOMEOBOX PROTEIN HOX"/>
    <property type="match status" value="1"/>
</dbReference>
<dbReference type="InterPro" id="IPR001356">
    <property type="entry name" value="HD"/>
</dbReference>
<dbReference type="InterPro" id="IPR009057">
    <property type="entry name" value="Homeodomain-like_sf"/>
</dbReference>
<dbReference type="InterPro" id="IPR017970">
    <property type="entry name" value="Homeobox_CS"/>
</dbReference>
<dbReference type="PROSITE" id="PS50071">
    <property type="entry name" value="HOMEOBOX_2"/>
    <property type="match status" value="1"/>
</dbReference>
<evidence type="ECO:0000256" key="1">
    <source>
        <dbReference type="ARBA" id="ARBA00004123"/>
    </source>
</evidence>
<dbReference type="SUPFAM" id="SSF46689">
    <property type="entry name" value="Homeodomain-like"/>
    <property type="match status" value="1"/>
</dbReference>
<protein>
    <submittedName>
        <fullName evidence="10">Uncharacterized protein</fullName>
    </submittedName>
</protein>
<sequence>MSSQTAGTQRMDNPTSYPSVILSPNRTEDSLDLMDAYRGKVSSHGYAKEGFEPTTQFHENAIMTPQTSPEGFVEVIGTPPLSPKEAGPVNHGESAQSSPNMIPPYSWIHSDNKNNPKRTRQTYTRYQTLELEKEFHFNKYLTRRRRIEIAHALSLSERQIKIWFQNRRMKAKKDHRSPDSPLLPMDDPMTSAHFTHLLNTSYNFCPDPNQAAPTNPQPNLHFPS</sequence>
<evidence type="ECO:0000256" key="9">
    <source>
        <dbReference type="SAM" id="MobiDB-lite"/>
    </source>
</evidence>
<comment type="subcellular location">
    <subcellularLocation>
        <location evidence="1 7 8">Nucleus</location>
    </subcellularLocation>
</comment>
<dbReference type="GO" id="GO:0000122">
    <property type="term" value="P:negative regulation of transcription by RNA polymerase II"/>
    <property type="evidence" value="ECO:0007669"/>
    <property type="project" value="TreeGrafter"/>
</dbReference>
<proteinExistence type="inferred from homology"/>
<organism evidence="10 11">
    <name type="scientific">Phlebotomus papatasi</name>
    <name type="common">Sandfly</name>
    <dbReference type="NCBI Taxonomy" id="29031"/>
    <lineage>
        <taxon>Eukaryota</taxon>
        <taxon>Metazoa</taxon>
        <taxon>Ecdysozoa</taxon>
        <taxon>Arthropoda</taxon>
        <taxon>Hexapoda</taxon>
        <taxon>Insecta</taxon>
        <taxon>Pterygota</taxon>
        <taxon>Neoptera</taxon>
        <taxon>Endopterygota</taxon>
        <taxon>Diptera</taxon>
        <taxon>Nematocera</taxon>
        <taxon>Psychodoidea</taxon>
        <taxon>Psychodidae</taxon>
        <taxon>Phlebotomus</taxon>
        <taxon>Phlebotomus</taxon>
    </lineage>
</organism>
<dbReference type="AlphaFoldDB" id="A0A1B0D7U3"/>
<dbReference type="InterPro" id="IPR020479">
    <property type="entry name" value="HD_metazoa"/>
</dbReference>
<name>A0A1B0D7U3_PHLPP</name>
<dbReference type="GO" id="GO:0000981">
    <property type="term" value="F:DNA-binding transcription factor activity, RNA polymerase II-specific"/>
    <property type="evidence" value="ECO:0007669"/>
    <property type="project" value="InterPro"/>
</dbReference>
<evidence type="ECO:0000256" key="6">
    <source>
        <dbReference type="ARBA" id="ARBA00023242"/>
    </source>
</evidence>
<dbReference type="PRINTS" id="PR00024">
    <property type="entry name" value="HOMEOBOX"/>
</dbReference>
<dbReference type="InterPro" id="IPR050296">
    <property type="entry name" value="Antp_homeobox"/>
</dbReference>
<accession>A0A1B0D7U3</accession>
<dbReference type="FunFam" id="1.10.10.60:FF:000193">
    <property type="entry name" value="Ultrabithorax, isoform C"/>
    <property type="match status" value="1"/>
</dbReference>
<feature type="DNA-binding region" description="Homeobox" evidence="7">
    <location>
        <begin position="116"/>
        <end position="175"/>
    </location>
</feature>
<evidence type="ECO:0000313" key="11">
    <source>
        <dbReference type="Proteomes" id="UP000092462"/>
    </source>
</evidence>
<evidence type="ECO:0000256" key="5">
    <source>
        <dbReference type="ARBA" id="ARBA00023155"/>
    </source>
</evidence>
<evidence type="ECO:0000256" key="8">
    <source>
        <dbReference type="RuleBase" id="RU000682"/>
    </source>
</evidence>
<comment type="similarity">
    <text evidence="2">Belongs to the Antp homeobox family.</text>
</comment>
<dbReference type="GO" id="GO:0000978">
    <property type="term" value="F:RNA polymerase II cis-regulatory region sequence-specific DNA binding"/>
    <property type="evidence" value="ECO:0007669"/>
    <property type="project" value="TreeGrafter"/>
</dbReference>
<keyword evidence="5 7" id="KW-0371">Homeobox</keyword>
<keyword evidence="4 7" id="KW-0238">DNA-binding</keyword>
<keyword evidence="11" id="KW-1185">Reference proteome</keyword>
<dbReference type="SMART" id="SM00389">
    <property type="entry name" value="HOX"/>
    <property type="match status" value="1"/>
</dbReference>
<dbReference type="GO" id="GO:0009952">
    <property type="term" value="P:anterior/posterior pattern specification"/>
    <property type="evidence" value="ECO:0007669"/>
    <property type="project" value="TreeGrafter"/>
</dbReference>
<dbReference type="Pfam" id="PF00046">
    <property type="entry name" value="Homeodomain"/>
    <property type="match status" value="1"/>
</dbReference>
<dbReference type="GO" id="GO:0005634">
    <property type="term" value="C:nucleus"/>
    <property type="evidence" value="ECO:0007669"/>
    <property type="project" value="UniProtKB-SubCell"/>
</dbReference>
<reference evidence="10" key="1">
    <citation type="submission" date="2022-08" db="UniProtKB">
        <authorList>
            <consortium name="EnsemblMetazoa"/>
        </authorList>
    </citation>
    <scope>IDENTIFICATION</scope>
    <source>
        <strain evidence="10">Israel</strain>
    </source>
</reference>
<evidence type="ECO:0000256" key="3">
    <source>
        <dbReference type="ARBA" id="ARBA00022473"/>
    </source>
</evidence>
<dbReference type="Gene3D" id="1.10.10.60">
    <property type="entry name" value="Homeodomain-like"/>
    <property type="match status" value="1"/>
</dbReference>
<dbReference type="PANTHER" id="PTHR45659:SF22">
    <property type="entry name" value="HOMEOTIC PROTEIN ANTENNAPEDIA-RELATED"/>
    <property type="match status" value="1"/>
</dbReference>
<dbReference type="CDD" id="cd00086">
    <property type="entry name" value="homeodomain"/>
    <property type="match status" value="1"/>
</dbReference>
<keyword evidence="6 7" id="KW-0539">Nucleus</keyword>
<feature type="region of interest" description="Disordered" evidence="9">
    <location>
        <begin position="1"/>
        <end position="26"/>
    </location>
</feature>
<evidence type="ECO:0000256" key="7">
    <source>
        <dbReference type="PROSITE-ProRule" id="PRU00108"/>
    </source>
</evidence>
<feature type="compositionally biased region" description="Polar residues" evidence="9">
    <location>
        <begin position="1"/>
        <end position="25"/>
    </location>
</feature>
<dbReference type="EnsemblMetazoa" id="PPAI003616-RA">
    <property type="protein sequence ID" value="PPAI003616-PA"/>
    <property type="gene ID" value="PPAI003616"/>
</dbReference>
<dbReference type="Proteomes" id="UP000092462">
    <property type="component" value="Unassembled WGS sequence"/>
</dbReference>
<dbReference type="VEuPathDB" id="VectorBase:PPAPM1_012381"/>